<dbReference type="EMBL" id="QMFY01000010">
    <property type="protein sequence ID" value="RAV99648.1"/>
    <property type="molecule type" value="Genomic_DNA"/>
</dbReference>
<protein>
    <submittedName>
        <fullName evidence="2">Uncharacterized protein</fullName>
    </submittedName>
</protein>
<dbReference type="AlphaFoldDB" id="A0A364XZB7"/>
<keyword evidence="3" id="KW-1185">Reference proteome</keyword>
<proteinExistence type="predicted"/>
<accession>A0A364XZB7</accession>
<reference evidence="2 3" key="1">
    <citation type="submission" date="2018-06" db="EMBL/GenBank/DDBJ databases">
        <title>Chryseolinea flavus sp. nov., a member of the phylum Bacteroidetes isolated from soil.</title>
        <authorList>
            <person name="Li Y."/>
            <person name="Wang J."/>
        </authorList>
    </citation>
    <scope>NUCLEOTIDE SEQUENCE [LARGE SCALE GENOMIC DNA]</scope>
    <source>
        <strain evidence="2 3">SDU1-6</strain>
    </source>
</reference>
<evidence type="ECO:0000313" key="3">
    <source>
        <dbReference type="Proteomes" id="UP000251889"/>
    </source>
</evidence>
<keyword evidence="1" id="KW-1133">Transmembrane helix</keyword>
<evidence type="ECO:0000256" key="1">
    <source>
        <dbReference type="SAM" id="Phobius"/>
    </source>
</evidence>
<keyword evidence="1" id="KW-0812">Transmembrane</keyword>
<comment type="caution">
    <text evidence="2">The sequence shown here is derived from an EMBL/GenBank/DDBJ whole genome shotgun (WGS) entry which is preliminary data.</text>
</comment>
<gene>
    <name evidence="2" type="ORF">DQQ10_18805</name>
</gene>
<organism evidence="2 3">
    <name type="scientific">Pseudochryseolinea flava</name>
    <dbReference type="NCBI Taxonomy" id="2059302"/>
    <lineage>
        <taxon>Bacteria</taxon>
        <taxon>Pseudomonadati</taxon>
        <taxon>Bacteroidota</taxon>
        <taxon>Cytophagia</taxon>
        <taxon>Cytophagales</taxon>
        <taxon>Fulvivirgaceae</taxon>
        <taxon>Pseudochryseolinea</taxon>
    </lineage>
</organism>
<dbReference type="Proteomes" id="UP000251889">
    <property type="component" value="Unassembled WGS sequence"/>
</dbReference>
<feature type="transmembrane region" description="Helical" evidence="1">
    <location>
        <begin position="13"/>
        <end position="32"/>
    </location>
</feature>
<name>A0A364XZB7_9BACT</name>
<sequence length="61" mass="6689">MNLSLKVTLVIDFTMSLAGSMVFSSLVIVSMIQDFNAMKEKFESIVVGVALMGRTVPYSKL</sequence>
<keyword evidence="1" id="KW-0472">Membrane</keyword>
<evidence type="ECO:0000313" key="2">
    <source>
        <dbReference type="EMBL" id="RAV99648.1"/>
    </source>
</evidence>